<evidence type="ECO:0000313" key="9">
    <source>
        <dbReference type="Proteomes" id="UP001208570"/>
    </source>
</evidence>
<keyword evidence="3" id="KW-0732">Signal</keyword>
<organism evidence="8 9">
    <name type="scientific">Paralvinella palmiformis</name>
    <dbReference type="NCBI Taxonomy" id="53620"/>
    <lineage>
        <taxon>Eukaryota</taxon>
        <taxon>Metazoa</taxon>
        <taxon>Spiralia</taxon>
        <taxon>Lophotrochozoa</taxon>
        <taxon>Annelida</taxon>
        <taxon>Polychaeta</taxon>
        <taxon>Sedentaria</taxon>
        <taxon>Canalipalpata</taxon>
        <taxon>Terebellida</taxon>
        <taxon>Terebelliformia</taxon>
        <taxon>Alvinellidae</taxon>
        <taxon>Paralvinella</taxon>
    </lineage>
</organism>
<feature type="domain" description="Fibrinogen C-terminal" evidence="7">
    <location>
        <begin position="160"/>
        <end position="243"/>
    </location>
</feature>
<evidence type="ECO:0000256" key="2">
    <source>
        <dbReference type="ARBA" id="ARBA00022525"/>
    </source>
</evidence>
<keyword evidence="9" id="KW-1185">Reference proteome</keyword>
<comment type="subcellular location">
    <subcellularLocation>
        <location evidence="1">Secreted</location>
    </subcellularLocation>
</comment>
<keyword evidence="5" id="KW-1015">Disulfide bond</keyword>
<proteinExistence type="predicted"/>
<dbReference type="GO" id="GO:0005576">
    <property type="term" value="C:extracellular region"/>
    <property type="evidence" value="ECO:0007669"/>
    <property type="project" value="UniProtKB-SubCell"/>
</dbReference>
<evidence type="ECO:0000259" key="7">
    <source>
        <dbReference type="PROSITE" id="PS51406"/>
    </source>
</evidence>
<dbReference type="EMBL" id="JAODUP010001740">
    <property type="protein sequence ID" value="KAK2139512.1"/>
    <property type="molecule type" value="Genomic_DNA"/>
</dbReference>
<dbReference type="InterPro" id="IPR014716">
    <property type="entry name" value="Fibrinogen_a/b/g_C_1"/>
</dbReference>
<dbReference type="PANTHER" id="PTHR47221:SF6">
    <property type="entry name" value="FIBRINOGEN ALPHA CHAIN"/>
    <property type="match status" value="1"/>
</dbReference>
<keyword evidence="4" id="KW-0175">Coiled coil</keyword>
<dbReference type="SUPFAM" id="SSF56496">
    <property type="entry name" value="Fibrinogen C-terminal domain-like"/>
    <property type="match status" value="1"/>
</dbReference>
<dbReference type="InterPro" id="IPR036056">
    <property type="entry name" value="Fibrinogen-like_C"/>
</dbReference>
<sequence>MLTNEVRLIFFLYSIISPIIAVGRLRIHFHDSGIKPDKEEFITDNSPRTCATFNNSDDTNSPRYTNFRIQVAHHKIDYANVTLIGTNLGCGHNLYVMPLSTAETEKWTGRWTTCPVTEETTYKGKERCSYSCQCRGSCEEIQVLKIINDNSWNVCHICITGDYLDLSGCTADSAKTSGVYSINPISESSDCIDTKDVYCDMENDGGGWTVILRRKDGSVNFNRDWEDYKLGFGSLNGEVWAGN</sequence>
<evidence type="ECO:0000256" key="6">
    <source>
        <dbReference type="ARBA" id="ARBA00023180"/>
    </source>
</evidence>
<dbReference type="AlphaFoldDB" id="A0AAD9IR79"/>
<dbReference type="NCBIfam" id="NF040941">
    <property type="entry name" value="GGGWT_bact"/>
    <property type="match status" value="1"/>
</dbReference>
<gene>
    <name evidence="8" type="ORF">LSH36_1742g00056</name>
</gene>
<evidence type="ECO:0000256" key="3">
    <source>
        <dbReference type="ARBA" id="ARBA00022729"/>
    </source>
</evidence>
<evidence type="ECO:0000256" key="1">
    <source>
        <dbReference type="ARBA" id="ARBA00004613"/>
    </source>
</evidence>
<accession>A0AAD9IR79</accession>
<keyword evidence="2" id="KW-0964">Secreted</keyword>
<dbReference type="Gene3D" id="3.90.215.10">
    <property type="entry name" value="Gamma Fibrinogen, chain A, domain 1"/>
    <property type="match status" value="1"/>
</dbReference>
<dbReference type="InterPro" id="IPR002181">
    <property type="entry name" value="Fibrinogen_a/b/g_C_dom"/>
</dbReference>
<protein>
    <recommendedName>
        <fullName evidence="7">Fibrinogen C-terminal domain-containing protein</fullName>
    </recommendedName>
</protein>
<dbReference type="Proteomes" id="UP001208570">
    <property type="component" value="Unassembled WGS sequence"/>
</dbReference>
<reference evidence="8" key="1">
    <citation type="journal article" date="2023" name="Mol. Biol. Evol.">
        <title>Third-Generation Sequencing Reveals the Adaptive Role of the Epigenome in Three Deep-Sea Polychaetes.</title>
        <authorList>
            <person name="Perez M."/>
            <person name="Aroh O."/>
            <person name="Sun Y."/>
            <person name="Lan Y."/>
            <person name="Juniper S.K."/>
            <person name="Young C.R."/>
            <person name="Angers B."/>
            <person name="Qian P.Y."/>
        </authorList>
    </citation>
    <scope>NUCLEOTIDE SEQUENCE</scope>
    <source>
        <strain evidence="8">P08H-3</strain>
    </source>
</reference>
<evidence type="ECO:0000256" key="4">
    <source>
        <dbReference type="ARBA" id="ARBA00023054"/>
    </source>
</evidence>
<dbReference type="InterPro" id="IPR037579">
    <property type="entry name" value="FIB_ANG-like"/>
</dbReference>
<dbReference type="PROSITE" id="PS51406">
    <property type="entry name" value="FIBRINOGEN_C_2"/>
    <property type="match status" value="1"/>
</dbReference>
<name>A0AAD9IR79_9ANNE</name>
<dbReference type="Pfam" id="PF00147">
    <property type="entry name" value="Fibrinogen_C"/>
    <property type="match status" value="1"/>
</dbReference>
<keyword evidence="6" id="KW-0325">Glycoprotein</keyword>
<evidence type="ECO:0000256" key="5">
    <source>
        <dbReference type="ARBA" id="ARBA00023157"/>
    </source>
</evidence>
<evidence type="ECO:0000313" key="8">
    <source>
        <dbReference type="EMBL" id="KAK2139512.1"/>
    </source>
</evidence>
<comment type="caution">
    <text evidence="8">The sequence shown here is derived from an EMBL/GenBank/DDBJ whole genome shotgun (WGS) entry which is preliminary data.</text>
</comment>
<dbReference type="PANTHER" id="PTHR47221">
    <property type="entry name" value="FIBRINOGEN ALPHA CHAIN"/>
    <property type="match status" value="1"/>
</dbReference>